<dbReference type="RefSeq" id="WP_343858631.1">
    <property type="nucleotide sequence ID" value="NZ_BAAAFD010000003.1"/>
</dbReference>
<dbReference type="EMBL" id="BAAAFD010000003">
    <property type="protein sequence ID" value="GAA0856070.1"/>
    <property type="molecule type" value="Genomic_DNA"/>
</dbReference>
<evidence type="ECO:0000313" key="3">
    <source>
        <dbReference type="EMBL" id="GAA0856070.1"/>
    </source>
</evidence>
<dbReference type="InterPro" id="IPR035897">
    <property type="entry name" value="Toll_tir_struct_dom_sf"/>
</dbReference>
<keyword evidence="1" id="KW-1133">Transmembrane helix</keyword>
<keyword evidence="1" id="KW-0472">Membrane</keyword>
<feature type="domain" description="TIR" evidence="2">
    <location>
        <begin position="1"/>
        <end position="166"/>
    </location>
</feature>
<dbReference type="Pfam" id="PF13676">
    <property type="entry name" value="TIR_2"/>
    <property type="match status" value="1"/>
</dbReference>
<keyword evidence="1" id="KW-0812">Transmembrane</keyword>
<feature type="transmembrane region" description="Helical" evidence="1">
    <location>
        <begin position="187"/>
        <end position="210"/>
    </location>
</feature>
<dbReference type="PROSITE" id="PS50104">
    <property type="entry name" value="TIR"/>
    <property type="match status" value="1"/>
</dbReference>
<accession>A0ABP3WU25</accession>
<dbReference type="Gene3D" id="1.25.40.10">
    <property type="entry name" value="Tetratricopeptide repeat domain"/>
    <property type="match status" value="3"/>
</dbReference>
<dbReference type="SUPFAM" id="SSF52200">
    <property type="entry name" value="Toll/Interleukin receptor TIR domain"/>
    <property type="match status" value="1"/>
</dbReference>
<dbReference type="InterPro" id="IPR011990">
    <property type="entry name" value="TPR-like_helical_dom_sf"/>
</dbReference>
<proteinExistence type="predicted"/>
<dbReference type="Proteomes" id="UP001500359">
    <property type="component" value="Unassembled WGS sequence"/>
</dbReference>
<reference evidence="4" key="1">
    <citation type="journal article" date="2019" name="Int. J. Syst. Evol. Microbiol.">
        <title>The Global Catalogue of Microorganisms (GCM) 10K type strain sequencing project: providing services to taxonomists for standard genome sequencing and annotation.</title>
        <authorList>
            <consortium name="The Broad Institute Genomics Platform"/>
            <consortium name="The Broad Institute Genome Sequencing Center for Infectious Disease"/>
            <person name="Wu L."/>
            <person name="Ma J."/>
        </authorList>
    </citation>
    <scope>NUCLEOTIDE SEQUENCE [LARGE SCALE GENOMIC DNA]</scope>
    <source>
        <strain evidence="4">JCM 15896</strain>
    </source>
</reference>
<dbReference type="InterPro" id="IPR000157">
    <property type="entry name" value="TIR_dom"/>
</dbReference>
<name>A0ABP3WU25_9ALTE</name>
<organism evidence="3 4">
    <name type="scientific">Aliiglaciecola litoralis</name>
    <dbReference type="NCBI Taxonomy" id="582857"/>
    <lineage>
        <taxon>Bacteria</taxon>
        <taxon>Pseudomonadati</taxon>
        <taxon>Pseudomonadota</taxon>
        <taxon>Gammaproteobacteria</taxon>
        <taxon>Alteromonadales</taxon>
        <taxon>Alteromonadaceae</taxon>
        <taxon>Aliiglaciecola</taxon>
    </lineage>
</organism>
<keyword evidence="4" id="KW-1185">Reference proteome</keyword>
<gene>
    <name evidence="3" type="ORF">GCM10009114_16710</name>
</gene>
<evidence type="ECO:0000313" key="4">
    <source>
        <dbReference type="Proteomes" id="UP001500359"/>
    </source>
</evidence>
<dbReference type="SUPFAM" id="SSF48452">
    <property type="entry name" value="TPR-like"/>
    <property type="match status" value="2"/>
</dbReference>
<evidence type="ECO:0000259" key="2">
    <source>
        <dbReference type="PROSITE" id="PS50104"/>
    </source>
</evidence>
<sequence>MQYSAFISYSHADEKIARWLMGKLETFNVPSKLVGSDGEFGPIPRKIGKVFRDRDELSSSGDLGSTVNQALLNSNSLIVICSPDSAQSKWVNNEVAEFRKLGREQRIFSFIVGGEPQSRAPGVACFPASLLAPEHPGEPEREPLAADARDQGDGKQRAFLKLAAGLLGVGFDALAQRDAQRRFRRMAAITTASVIGMSIAVVLAVSAFLARNDAQRRQQQAEDIVGFMLGDLRQRLETVGRLDLMRSVDDKAIEYFSNLDARDLSDRTLEEQARSLTGIGEVRLNEGNYIEAMNAFKEAHLRTSALYQRAPENAQRLFDLSQAEFWRGYVAWEQGRYQDAQMWLSRYRDSAIKLAAIDPDNFDWQREVAYGYHNLAVLDKSRGNFAQAEAHMLAERKLYSNWLEQFPEDLVLRFEAANVDSWLGSLALEQGKLGAAQGYFQKQVQAIEQNLLAEPHNIEWREIHITSLKLLGQATENLQQLEQSERLFQQALMLTEQLHNRDPLNIKWMLEFGNSHWRLVHYAGENSHFHLEQASQLISRAFEANPKDERSAYFLAGVKTFHGRKALIAGDIDLAKRLAKESQDILAAFWREDVPEELRTSYARSLILKGELHHYQQDFGVAQQVWQDALQILSESTKGEVPFIRLPDLIVVSEHLGQKEQATAYQLRLSAAIKQ</sequence>
<dbReference type="Gene3D" id="3.40.50.10140">
    <property type="entry name" value="Toll/interleukin-1 receptor homology (TIR) domain"/>
    <property type="match status" value="1"/>
</dbReference>
<comment type="caution">
    <text evidence="3">The sequence shown here is derived from an EMBL/GenBank/DDBJ whole genome shotgun (WGS) entry which is preliminary data.</text>
</comment>
<protein>
    <recommendedName>
        <fullName evidence="2">TIR domain-containing protein</fullName>
    </recommendedName>
</protein>
<evidence type="ECO:0000256" key="1">
    <source>
        <dbReference type="SAM" id="Phobius"/>
    </source>
</evidence>